<keyword evidence="2" id="KW-1185">Reference proteome</keyword>
<proteinExistence type="predicted"/>
<name>A0A1Y6BTZ0_9BACT</name>
<organism evidence="1 2">
    <name type="scientific">Pseudobacteriovorax antillogorgiicola</name>
    <dbReference type="NCBI Taxonomy" id="1513793"/>
    <lineage>
        <taxon>Bacteria</taxon>
        <taxon>Pseudomonadati</taxon>
        <taxon>Bdellovibrionota</taxon>
        <taxon>Oligoflexia</taxon>
        <taxon>Oligoflexales</taxon>
        <taxon>Pseudobacteriovoracaceae</taxon>
        <taxon>Pseudobacteriovorax</taxon>
    </lineage>
</organism>
<reference evidence="2" key="1">
    <citation type="submission" date="2017-04" db="EMBL/GenBank/DDBJ databases">
        <authorList>
            <person name="Varghese N."/>
            <person name="Submissions S."/>
        </authorList>
    </citation>
    <scope>NUCLEOTIDE SEQUENCE [LARGE SCALE GENOMIC DNA]</scope>
    <source>
        <strain evidence="2">RKEM611</strain>
    </source>
</reference>
<accession>A0A1Y6BTZ0</accession>
<gene>
    <name evidence="1" type="ORF">SAMN06296036_10932</name>
</gene>
<dbReference type="EMBL" id="FWZT01000009">
    <property type="protein sequence ID" value="SMF28696.1"/>
    <property type="molecule type" value="Genomic_DNA"/>
</dbReference>
<dbReference type="Proteomes" id="UP000192907">
    <property type="component" value="Unassembled WGS sequence"/>
</dbReference>
<protein>
    <recommendedName>
        <fullName evidence="3">MetA-pathway of phenol degradation</fullName>
    </recommendedName>
</protein>
<dbReference type="OrthoDB" id="5291805at2"/>
<sequence>MIPLVRLIIGLGIGLLAYQQSLACSSCGSGAADPIILFPNENYKFYLGLSDQRGFRDYNADGELVDSFGPDVKQRLTLSGGLRLSAAMTLSLTSGWQRNTKGNREDSGQTDPLFAWRYNIISQSFTSPLRPQVQVVASHKLAVGRSIHDSSALNMIDVFGSGFKESSAGVDLWFGNLPFKFGGTVLYTHVHDARHNDTQLQPGARWTRILTLGTVAWNTKFIGGLIAMDQGGIKDDGQRVARSDRYQRDLFVTIETLSLPWGNLRLNLVRQGMFEPGKNSIQAQSLTISYMRGFL</sequence>
<dbReference type="STRING" id="1513793.SAMN06296036_10932"/>
<dbReference type="RefSeq" id="WP_132319466.1">
    <property type="nucleotide sequence ID" value="NZ_FWZT01000009.1"/>
</dbReference>
<evidence type="ECO:0000313" key="2">
    <source>
        <dbReference type="Proteomes" id="UP000192907"/>
    </source>
</evidence>
<evidence type="ECO:0008006" key="3">
    <source>
        <dbReference type="Google" id="ProtNLM"/>
    </source>
</evidence>
<dbReference type="AlphaFoldDB" id="A0A1Y6BTZ0"/>
<evidence type="ECO:0000313" key="1">
    <source>
        <dbReference type="EMBL" id="SMF28696.1"/>
    </source>
</evidence>